<gene>
    <name evidence="1" type="ORF">C7443_102433</name>
</gene>
<proteinExistence type="predicted"/>
<dbReference type="RefSeq" id="WP_246004548.1">
    <property type="nucleotide sequence ID" value="NZ_QGTJ01000002.1"/>
</dbReference>
<evidence type="ECO:0000313" key="2">
    <source>
        <dbReference type="Proteomes" id="UP000246569"/>
    </source>
</evidence>
<dbReference type="PANTHER" id="PTHR35564:SF4">
    <property type="entry name" value="CYTOPLASMIC PROTEIN"/>
    <property type="match status" value="1"/>
</dbReference>
<sequence length="363" mass="40480">MTADEEDQALGAADAADATLPGLPALPAAAVELFTALAAEPYHFDFWQALRRIECAFPERPRLGESSRLAEDPVRLSQPPFVIFPPATLAGFEFRRVRPPRLQSYGFGLFGPHGPLPLHLTEYARERIRNQHDHTFSRFADIFHHRLMALFYRAWANAQPAVSMDRPEQDRFALYVGSLCGYGDESLRNRDVLGHRPRLHFAGLLGAPARHPDGLRAILADHLGLPVRIEEHVGHWLELPPAGQCRLGESPATGGLGTTACIGARVWDRQHKFRIVLGPLTLADYERLLPGGISLQRLRAWVRSYAGDEFAWDVQLILSRPEVPALRLGGTTRLGWTSWLGAPPLQRDPDDLRLQAPRERPAA</sequence>
<dbReference type="NCBIfam" id="TIGR03347">
    <property type="entry name" value="VI_chp_1"/>
    <property type="match status" value="1"/>
</dbReference>
<evidence type="ECO:0000313" key="1">
    <source>
        <dbReference type="EMBL" id="PWV64780.1"/>
    </source>
</evidence>
<organism evidence="1 2">
    <name type="scientific">Plasticicumulans acidivorans</name>
    <dbReference type="NCBI Taxonomy" id="886464"/>
    <lineage>
        <taxon>Bacteria</taxon>
        <taxon>Pseudomonadati</taxon>
        <taxon>Pseudomonadota</taxon>
        <taxon>Gammaproteobacteria</taxon>
        <taxon>Candidatus Competibacteraceae</taxon>
        <taxon>Plasticicumulans</taxon>
    </lineage>
</organism>
<dbReference type="InterPro" id="IPR010732">
    <property type="entry name" value="T6SS_TssG-like"/>
</dbReference>
<dbReference type="AlphaFoldDB" id="A0A317MYM5"/>
<dbReference type="Proteomes" id="UP000246569">
    <property type="component" value="Unassembled WGS sequence"/>
</dbReference>
<protein>
    <submittedName>
        <fullName evidence="1">Type VI secretion system protein ImpH</fullName>
    </submittedName>
</protein>
<dbReference type="EMBL" id="QGTJ01000002">
    <property type="protein sequence ID" value="PWV64780.1"/>
    <property type="molecule type" value="Genomic_DNA"/>
</dbReference>
<dbReference type="PANTHER" id="PTHR35564">
    <property type="match status" value="1"/>
</dbReference>
<name>A0A317MYM5_9GAMM</name>
<accession>A0A317MYM5</accession>
<comment type="caution">
    <text evidence="1">The sequence shown here is derived from an EMBL/GenBank/DDBJ whole genome shotgun (WGS) entry which is preliminary data.</text>
</comment>
<reference evidence="1 2" key="1">
    <citation type="submission" date="2018-05" db="EMBL/GenBank/DDBJ databases">
        <title>Genomic Encyclopedia of Type Strains, Phase IV (KMG-IV): sequencing the most valuable type-strain genomes for metagenomic binning, comparative biology and taxonomic classification.</title>
        <authorList>
            <person name="Goeker M."/>
        </authorList>
    </citation>
    <scope>NUCLEOTIDE SEQUENCE [LARGE SCALE GENOMIC DNA]</scope>
    <source>
        <strain evidence="1 2">DSM 23606</strain>
    </source>
</reference>
<keyword evidence="2" id="KW-1185">Reference proteome</keyword>
<dbReference type="Pfam" id="PF06996">
    <property type="entry name" value="T6SS_TssG"/>
    <property type="match status" value="1"/>
</dbReference>